<keyword evidence="4" id="KW-1185">Reference proteome</keyword>
<name>A0A3G1KY50_FORW1</name>
<keyword evidence="1" id="KW-0812">Transmembrane</keyword>
<dbReference type="AlphaFoldDB" id="A0A3G1KY50"/>
<feature type="domain" description="DUF1468" evidence="2">
    <location>
        <begin position="6"/>
        <end position="144"/>
    </location>
</feature>
<feature type="transmembrane region" description="Helical" evidence="1">
    <location>
        <begin position="80"/>
        <end position="113"/>
    </location>
</feature>
<protein>
    <recommendedName>
        <fullName evidence="2">DUF1468 domain-containing protein</fullName>
    </recommendedName>
</protein>
<evidence type="ECO:0000313" key="4">
    <source>
        <dbReference type="Proteomes" id="UP000323521"/>
    </source>
</evidence>
<dbReference type="Proteomes" id="UP000323521">
    <property type="component" value="Chromosome"/>
</dbReference>
<keyword evidence="1" id="KW-1133">Transmembrane helix</keyword>
<organism evidence="3 4">
    <name type="scientific">Formimonas warabiya</name>
    <dbReference type="NCBI Taxonomy" id="1761012"/>
    <lineage>
        <taxon>Bacteria</taxon>
        <taxon>Bacillati</taxon>
        <taxon>Bacillota</taxon>
        <taxon>Clostridia</taxon>
        <taxon>Eubacteriales</taxon>
        <taxon>Peptococcaceae</taxon>
        <taxon>Candidatus Formimonas</taxon>
    </lineage>
</organism>
<evidence type="ECO:0000259" key="2">
    <source>
        <dbReference type="Pfam" id="PF07331"/>
    </source>
</evidence>
<evidence type="ECO:0000313" key="3">
    <source>
        <dbReference type="EMBL" id="ATW27414.1"/>
    </source>
</evidence>
<dbReference type="Pfam" id="PF07331">
    <property type="entry name" value="TctB"/>
    <property type="match status" value="1"/>
</dbReference>
<dbReference type="OrthoDB" id="1809282at2"/>
<dbReference type="RefSeq" id="WP_148136770.1">
    <property type="nucleotide sequence ID" value="NZ_CP017634.1"/>
</dbReference>
<evidence type="ECO:0000256" key="1">
    <source>
        <dbReference type="SAM" id="Phobius"/>
    </source>
</evidence>
<keyword evidence="1" id="KW-0472">Membrane</keyword>
<gene>
    <name evidence="3" type="ORF">DCMF_24040</name>
</gene>
<sequence length="150" mass="16553">MRRANIITAALLLISSIYIIWEATRMEYMVDNVPGPGFLPLWCGVLLCFLAVLLLLTNIKKSTYNAAPMFNKKIYKNMGAVIGASSIAMFLVKFLGMLVCIGLLTGVLCWAFGNKNLKTCVMITIFLPLGFWLLFIKALGVILPQGLLGF</sequence>
<accession>A0A3G1KY50</accession>
<dbReference type="KEGG" id="fwa:DCMF_24040"/>
<feature type="transmembrane region" description="Helical" evidence="1">
    <location>
        <begin position="38"/>
        <end position="59"/>
    </location>
</feature>
<feature type="transmembrane region" description="Helical" evidence="1">
    <location>
        <begin position="125"/>
        <end position="148"/>
    </location>
</feature>
<dbReference type="EMBL" id="CP017634">
    <property type="protein sequence ID" value="ATW27414.1"/>
    <property type="molecule type" value="Genomic_DNA"/>
</dbReference>
<dbReference type="InterPro" id="IPR009936">
    <property type="entry name" value="DUF1468"/>
</dbReference>
<proteinExistence type="predicted"/>
<reference evidence="3 4" key="1">
    <citation type="submission" date="2016-10" db="EMBL/GenBank/DDBJ databases">
        <title>Complete Genome Sequence of Peptococcaceae strain DCMF.</title>
        <authorList>
            <person name="Edwards R.J."/>
            <person name="Holland S.I."/>
            <person name="Deshpande N.P."/>
            <person name="Wong Y.K."/>
            <person name="Ertan H."/>
            <person name="Manefield M."/>
            <person name="Russell T.L."/>
            <person name="Lee M.J."/>
        </authorList>
    </citation>
    <scope>NUCLEOTIDE SEQUENCE [LARGE SCALE GENOMIC DNA]</scope>
    <source>
        <strain evidence="3 4">DCMF</strain>
    </source>
</reference>